<dbReference type="GO" id="GO:0006261">
    <property type="term" value="P:DNA-templated DNA replication"/>
    <property type="evidence" value="ECO:0007669"/>
    <property type="project" value="TreeGrafter"/>
</dbReference>
<evidence type="ECO:0000313" key="2">
    <source>
        <dbReference type="Proteomes" id="UP000228614"/>
    </source>
</evidence>
<organism evidence="1 2">
    <name type="scientific">Candidatus Falkowbacteria bacterium CG10_big_fil_rev_8_21_14_0_10_37_6</name>
    <dbReference type="NCBI Taxonomy" id="1974563"/>
    <lineage>
        <taxon>Bacteria</taxon>
        <taxon>Candidatus Falkowiibacteriota</taxon>
    </lineage>
</organism>
<reference evidence="2" key="1">
    <citation type="submission" date="2017-09" db="EMBL/GenBank/DDBJ databases">
        <title>Depth-based differentiation of microbial function through sediment-hosted aquifers and enrichment of novel symbionts in the deep terrestrial subsurface.</title>
        <authorList>
            <person name="Probst A.J."/>
            <person name="Ladd B."/>
            <person name="Jarett J.K."/>
            <person name="Geller-Mcgrath D.E."/>
            <person name="Sieber C.M.K."/>
            <person name="Emerson J.B."/>
            <person name="Anantharaman K."/>
            <person name="Thomas B.C."/>
            <person name="Malmstrom R."/>
            <person name="Stieglmeier M."/>
            <person name="Klingl A."/>
            <person name="Woyke T."/>
            <person name="Ryan C.M."/>
            <person name="Banfield J.F."/>
        </authorList>
    </citation>
    <scope>NUCLEOTIDE SEQUENCE [LARGE SCALE GENOMIC DNA]</scope>
</reference>
<evidence type="ECO:0000313" key="1">
    <source>
        <dbReference type="EMBL" id="PIR94699.1"/>
    </source>
</evidence>
<protein>
    <recommendedName>
        <fullName evidence="3">DNA polymerase III subunit delta</fullName>
    </recommendedName>
</protein>
<gene>
    <name evidence="1" type="ORF">COT95_02770</name>
</gene>
<dbReference type="SUPFAM" id="SSF52540">
    <property type="entry name" value="P-loop containing nucleoside triphosphate hydrolases"/>
    <property type="match status" value="1"/>
</dbReference>
<dbReference type="Gene3D" id="3.40.50.300">
    <property type="entry name" value="P-loop containing nucleotide triphosphate hydrolases"/>
    <property type="match status" value="1"/>
</dbReference>
<dbReference type="PANTHER" id="PTHR11669:SF8">
    <property type="entry name" value="DNA POLYMERASE III SUBUNIT DELTA"/>
    <property type="match status" value="1"/>
</dbReference>
<accession>A0A2H0V8K1</accession>
<proteinExistence type="predicted"/>
<name>A0A2H0V8K1_9BACT</name>
<dbReference type="EMBL" id="PFAN01000137">
    <property type="protein sequence ID" value="PIR94699.1"/>
    <property type="molecule type" value="Genomic_DNA"/>
</dbReference>
<comment type="caution">
    <text evidence="1">The sequence shown here is derived from an EMBL/GenBank/DDBJ whole genome shotgun (WGS) entry which is preliminary data.</text>
</comment>
<dbReference type="AlphaFoldDB" id="A0A2H0V8K1"/>
<dbReference type="Pfam" id="PF13177">
    <property type="entry name" value="DNA_pol3_delta2"/>
    <property type="match status" value="1"/>
</dbReference>
<sequence>MLQDNNLKFNWPFFGNKHIIDFLQQGIANGRLAHFYIFSGARDLGKSTIAKYFANSLLCENFSKRQRDLPCMVCASCRQAQKNIHSDIIWLDKENGKKNISVEQVRDFIRVMSMGTFFGKYKIGIVKSADDLSSEAANALLKTLEEPKGDKVIILLANFMENLPMTILSRAQVLNFLPVGAGDIYDYLLQEHQTGRDQAKTLSRFCLGRPALAVKFLQDNDFLQNKLKIVALLSKIMSAPIYKRFLLIEDVLKCADKDEDNRDYAEEVLYLWQLVARDLILNGINAHSLSVADGYVEKKEFSADINKLLSIHKHIEKGKKYLAANVLPKLVLENISLQF</sequence>
<dbReference type="PANTHER" id="PTHR11669">
    <property type="entry name" value="REPLICATION FACTOR C / DNA POLYMERASE III GAMMA-TAU SUBUNIT"/>
    <property type="match status" value="1"/>
</dbReference>
<dbReference type="InterPro" id="IPR027417">
    <property type="entry name" value="P-loop_NTPase"/>
</dbReference>
<evidence type="ECO:0008006" key="3">
    <source>
        <dbReference type="Google" id="ProtNLM"/>
    </source>
</evidence>
<dbReference type="InterPro" id="IPR050238">
    <property type="entry name" value="DNA_Rep/Repair_Clamp_Loader"/>
</dbReference>
<dbReference type="Proteomes" id="UP000228614">
    <property type="component" value="Unassembled WGS sequence"/>
</dbReference>